<evidence type="ECO:0000256" key="4">
    <source>
        <dbReference type="ARBA" id="ARBA00023136"/>
    </source>
</evidence>
<evidence type="ECO:0000313" key="10">
    <source>
        <dbReference type="Proteomes" id="UP000594042"/>
    </source>
</evidence>
<evidence type="ECO:0000256" key="1">
    <source>
        <dbReference type="ARBA" id="ARBA00004370"/>
    </source>
</evidence>
<dbReference type="KEGG" id="copr:Cop2CBH44_03350"/>
<evidence type="ECO:0000259" key="8">
    <source>
        <dbReference type="Pfam" id="PF07244"/>
    </source>
</evidence>
<comment type="subcellular location">
    <subcellularLocation>
        <location evidence="1">Membrane</location>
    </subcellularLocation>
</comment>
<dbReference type="Gene3D" id="3.10.20.310">
    <property type="entry name" value="membrane protein fhac"/>
    <property type="match status" value="1"/>
</dbReference>
<keyword evidence="2" id="KW-0812">Transmembrane</keyword>
<dbReference type="Proteomes" id="UP000594042">
    <property type="component" value="Chromosome"/>
</dbReference>
<feature type="chain" id="PRO_5028842754" evidence="6">
    <location>
        <begin position="30"/>
        <end position="773"/>
    </location>
</feature>
<reference evidence="10" key="1">
    <citation type="submission" date="2020-07" db="EMBL/GenBank/DDBJ databases">
        <title>Complete genome sequencing of Coprobacter sp. strain 2CBH44.</title>
        <authorList>
            <person name="Sakamoto M."/>
            <person name="Murakami T."/>
            <person name="Mori H."/>
        </authorList>
    </citation>
    <scope>NUCLEOTIDE SEQUENCE [LARGE SCALE GENOMIC DNA]</scope>
    <source>
        <strain evidence="10">2CBH44</strain>
    </source>
</reference>
<gene>
    <name evidence="9" type="ORF">Cop2CBH44_03350</name>
</gene>
<dbReference type="Pfam" id="PF01103">
    <property type="entry name" value="Omp85"/>
    <property type="match status" value="1"/>
</dbReference>
<name>A0A7G1HTA2_9BACT</name>
<dbReference type="InterPro" id="IPR010827">
    <property type="entry name" value="BamA/TamA_POTRA"/>
</dbReference>
<dbReference type="EMBL" id="AP023322">
    <property type="protein sequence ID" value="BCI61982.1"/>
    <property type="molecule type" value="Genomic_DNA"/>
</dbReference>
<keyword evidence="3 6" id="KW-0732">Signal</keyword>
<evidence type="ECO:0000313" key="9">
    <source>
        <dbReference type="EMBL" id="BCI61982.1"/>
    </source>
</evidence>
<protein>
    <submittedName>
        <fullName evidence="9">Membrane protein</fullName>
    </submittedName>
</protein>
<feature type="domain" description="POTRA" evidence="8">
    <location>
        <begin position="175"/>
        <end position="230"/>
    </location>
</feature>
<evidence type="ECO:0000259" key="7">
    <source>
        <dbReference type="Pfam" id="PF01103"/>
    </source>
</evidence>
<feature type="signal peptide" evidence="6">
    <location>
        <begin position="1"/>
        <end position="29"/>
    </location>
</feature>
<keyword evidence="10" id="KW-1185">Reference proteome</keyword>
<sequence>MRLSGKKYNYILICLVVTVLASCSTTRHVGPNQYLLNRVSVTTDNSAVKAGELKPYIKQEPNHKTFGIIGLPLFFYNLSGQDTSKWFNRWLRKIGTPPVIYDSTLTIKSQNEIRKALNNKGYINAVVNVDTIAHKKKMKVRYKVTTNKPYHIENISYNIPNTDIEKIIMKDTASLLLKPGILFDRNVLEEERQRISNLLRNNGYYAFNKEYITYTADTSLRNNGVELELNLMPIPVENKNNELIYRKHDIYLINDVYFVTNYNPMSLEQDKRFNVKDTVEYKGYYILYGDKQYLKKEVLINNCFLQPGALFNNRDVDRTYAAFGRLKILKYVNIRFVPVKIGEQDMLNCYILLTEGKGQTISVDVEGTNSAGDLGFALGLTHQHRNIFRGAQTLTTKFRAAYESMSGNLSGIINDNYTELGGEMGITLPEFLFPFIQSSVRKRLRATTEFAVNINYQRRPEYTRVIAGGGWNYKWYTHQNIYRHHLDLVDISYIYLPKTSNDFLNNLPSDNPLLRNSYENHFIMRSSYVFYRSNLNPVVKSNHNIYTLRVAGEIAGNVLYGISKLTKMKQGEYGEYSILGIRYAQYAKFDMDYAYTFVFNERNSLALHAGAGIEIPYGNSEILPFEKRYFSGGANSVRGWSVRTLGPGRYKGINQTIDFMNQCGDIRLDLNAEYRSKLIWKLEMAAFIDAGNIWTIKNYESQPGGQFKINSFYKEIALAYGLGIRFDFNYFLLRFDLGMKAFDPGMPDSKQWVLIKPRFSRDATFHFAVGYPF</sequence>
<proteinExistence type="predicted"/>
<evidence type="ECO:0000256" key="2">
    <source>
        <dbReference type="ARBA" id="ARBA00022692"/>
    </source>
</evidence>
<dbReference type="GO" id="GO:0019867">
    <property type="term" value="C:outer membrane"/>
    <property type="evidence" value="ECO:0007669"/>
    <property type="project" value="InterPro"/>
</dbReference>
<evidence type="ECO:0000256" key="6">
    <source>
        <dbReference type="SAM" id="SignalP"/>
    </source>
</evidence>
<feature type="domain" description="Bacterial surface antigen (D15)" evidence="7">
    <location>
        <begin position="479"/>
        <end position="771"/>
    </location>
</feature>
<dbReference type="PROSITE" id="PS51257">
    <property type="entry name" value="PROKAR_LIPOPROTEIN"/>
    <property type="match status" value="1"/>
</dbReference>
<evidence type="ECO:0000256" key="3">
    <source>
        <dbReference type="ARBA" id="ARBA00022729"/>
    </source>
</evidence>
<keyword evidence="4" id="KW-0472">Membrane</keyword>
<dbReference type="PANTHER" id="PTHR12815">
    <property type="entry name" value="SORTING AND ASSEMBLY MACHINERY SAMM50 PROTEIN FAMILY MEMBER"/>
    <property type="match status" value="1"/>
</dbReference>
<keyword evidence="5" id="KW-0998">Cell outer membrane</keyword>
<dbReference type="Gene3D" id="2.40.160.50">
    <property type="entry name" value="membrane protein fhac: a member of the omp85/tpsb transporter family"/>
    <property type="match status" value="1"/>
</dbReference>
<dbReference type="InterPro" id="IPR039910">
    <property type="entry name" value="D15-like"/>
</dbReference>
<organism evidence="9 10">
    <name type="scientific">Coprobacter secundus subsp. similis</name>
    <dbReference type="NCBI Taxonomy" id="2751153"/>
    <lineage>
        <taxon>Bacteria</taxon>
        <taxon>Pseudomonadati</taxon>
        <taxon>Bacteroidota</taxon>
        <taxon>Bacteroidia</taxon>
        <taxon>Bacteroidales</taxon>
        <taxon>Barnesiellaceae</taxon>
        <taxon>Coprobacter</taxon>
    </lineage>
</organism>
<evidence type="ECO:0000256" key="5">
    <source>
        <dbReference type="ARBA" id="ARBA00023237"/>
    </source>
</evidence>
<dbReference type="PANTHER" id="PTHR12815:SF47">
    <property type="entry name" value="TRANSLOCATION AND ASSEMBLY MODULE SUBUNIT TAMA"/>
    <property type="match status" value="1"/>
</dbReference>
<dbReference type="Pfam" id="PF07244">
    <property type="entry name" value="POTRA"/>
    <property type="match status" value="1"/>
</dbReference>
<dbReference type="InterPro" id="IPR000184">
    <property type="entry name" value="Bac_surfAg_D15"/>
</dbReference>
<dbReference type="RefSeq" id="WP_044229959.1">
    <property type="nucleotide sequence ID" value="NZ_AP023322.1"/>
</dbReference>
<accession>A0A7G1HTA2</accession>
<dbReference type="AlphaFoldDB" id="A0A7G1HTA2"/>